<protein>
    <submittedName>
        <fullName evidence="2">Uncharacterized protein</fullName>
    </submittedName>
</protein>
<proteinExistence type="predicted"/>
<keyword evidence="1" id="KW-0472">Membrane</keyword>
<organism evidence="2">
    <name type="scientific">Siphoviridae sp. ct9lR64</name>
    <dbReference type="NCBI Taxonomy" id="2826178"/>
    <lineage>
        <taxon>Viruses</taxon>
        <taxon>Duplodnaviria</taxon>
        <taxon>Heunggongvirae</taxon>
        <taxon>Uroviricota</taxon>
        <taxon>Caudoviricetes</taxon>
    </lineage>
</organism>
<accession>A0A8S5QY87</accession>
<sequence length="30" mass="3089">MKKIISYTLSVLTAICFMGGVTILATAKGG</sequence>
<keyword evidence="1" id="KW-1133">Transmembrane helix</keyword>
<feature type="transmembrane region" description="Helical" evidence="1">
    <location>
        <begin position="7"/>
        <end position="27"/>
    </location>
</feature>
<reference evidence="2" key="1">
    <citation type="journal article" date="2021" name="Proc. Natl. Acad. Sci. U.S.A.">
        <title>A Catalog of Tens of Thousands of Viruses from Human Metagenomes Reveals Hidden Associations with Chronic Diseases.</title>
        <authorList>
            <person name="Tisza M.J."/>
            <person name="Buck C.B."/>
        </authorList>
    </citation>
    <scope>NUCLEOTIDE SEQUENCE</scope>
    <source>
        <strain evidence="2">Ct9lR64</strain>
    </source>
</reference>
<name>A0A8S5QY87_9CAUD</name>
<evidence type="ECO:0000313" key="2">
    <source>
        <dbReference type="EMBL" id="DAE23819.1"/>
    </source>
</evidence>
<keyword evidence="1" id="KW-0812">Transmembrane</keyword>
<dbReference type="EMBL" id="BK015760">
    <property type="protein sequence ID" value="DAE23819.1"/>
    <property type="molecule type" value="Genomic_DNA"/>
</dbReference>
<evidence type="ECO:0000256" key="1">
    <source>
        <dbReference type="SAM" id="Phobius"/>
    </source>
</evidence>